<proteinExistence type="predicted"/>
<name>A0A1G6CQG3_9HYPH</name>
<dbReference type="Pfam" id="PF13400">
    <property type="entry name" value="Tad"/>
    <property type="match status" value="1"/>
</dbReference>
<dbReference type="InterPro" id="IPR028087">
    <property type="entry name" value="Tad_N"/>
</dbReference>
<dbReference type="Gene3D" id="3.40.50.410">
    <property type="entry name" value="von Willebrand factor, type A domain"/>
    <property type="match status" value="1"/>
</dbReference>
<keyword evidence="1" id="KW-0812">Transmembrane</keyword>
<protein>
    <submittedName>
        <fullName evidence="3">Flp pilus assembly protein TadG</fullName>
    </submittedName>
</protein>
<dbReference type="AlphaFoldDB" id="A0A1G6CQG3"/>
<evidence type="ECO:0000259" key="2">
    <source>
        <dbReference type="Pfam" id="PF13400"/>
    </source>
</evidence>
<evidence type="ECO:0000256" key="1">
    <source>
        <dbReference type="SAM" id="Phobius"/>
    </source>
</evidence>
<sequence length="529" mass="57197">MSIFQRFNRDDDGNVAVVFALALIPLFGAVGALVDYTRVSDVRAELASATDAGLLAVGSQPPMSDKEAYSTVNSWIETHVQPEYDGTWTLDSVVQEKGGRITATVSGEVQTTIAKVLGVQTIPISITSEVVSSMGKVEVALVLDNTGSMASNNKIGKLKDAANALVDTLADAVVDPSDLKIGLVPFSQTVNVGPEYKNADWLDIKGESDSAKSLFLGQEVNRIKLFEDLGETWGGCVETRADYEATDTLPVKGKPNTLYVPFFAPDEPGFKGEGDNGKGDLDYNNSYLDDKPIEDVKASLEALNLPKIDDILKLPDFRLLQGELTKYVGKPTLYTGTADTFSYDYGPNSGCEMAPILRLTKNPDEAKTAIGKMIANGNTDIPIGATWGWNVLSDSGPFGDGVAYGTQDWTKIMVLMTDGNNENHVGNEENKSYYAGPGYVWQERQGVPASNTNKSERTKARDKKLVEICTAMKAKGIIIYTVRLQSGSSEMLKNCATSPDYFHDVDSVSKLVAAFEDIGSSIEKLRLAR</sequence>
<keyword evidence="1" id="KW-0472">Membrane</keyword>
<accession>A0A1G6CQG3</accession>
<feature type="transmembrane region" description="Helical" evidence="1">
    <location>
        <begin position="12"/>
        <end position="34"/>
    </location>
</feature>
<keyword evidence="1" id="KW-1133">Transmembrane helix</keyword>
<dbReference type="STRING" id="665467.SAMN02982931_02613"/>
<dbReference type="EMBL" id="FMXQ01000005">
    <property type="protein sequence ID" value="SDB35136.1"/>
    <property type="molecule type" value="Genomic_DNA"/>
</dbReference>
<dbReference type="Proteomes" id="UP000199071">
    <property type="component" value="Unassembled WGS sequence"/>
</dbReference>
<gene>
    <name evidence="3" type="ORF">SAMN02982931_02613</name>
</gene>
<evidence type="ECO:0000313" key="3">
    <source>
        <dbReference type="EMBL" id="SDB35136.1"/>
    </source>
</evidence>
<evidence type="ECO:0000313" key="4">
    <source>
        <dbReference type="Proteomes" id="UP000199071"/>
    </source>
</evidence>
<organism evidence="3 4">
    <name type="scientific">Bauldia litoralis</name>
    <dbReference type="NCBI Taxonomy" id="665467"/>
    <lineage>
        <taxon>Bacteria</taxon>
        <taxon>Pseudomonadati</taxon>
        <taxon>Pseudomonadota</taxon>
        <taxon>Alphaproteobacteria</taxon>
        <taxon>Hyphomicrobiales</taxon>
        <taxon>Kaistiaceae</taxon>
        <taxon>Bauldia</taxon>
    </lineage>
</organism>
<dbReference type="RefSeq" id="WP_090876888.1">
    <property type="nucleotide sequence ID" value="NZ_FMXQ01000005.1"/>
</dbReference>
<keyword evidence="4" id="KW-1185">Reference proteome</keyword>
<dbReference type="InterPro" id="IPR036465">
    <property type="entry name" value="vWFA_dom_sf"/>
</dbReference>
<dbReference type="SUPFAM" id="SSF53300">
    <property type="entry name" value="vWA-like"/>
    <property type="match status" value="1"/>
</dbReference>
<feature type="domain" description="Putative Flp pilus-assembly TadG-like N-terminal" evidence="2">
    <location>
        <begin position="13"/>
        <end position="59"/>
    </location>
</feature>
<reference evidence="3 4" key="1">
    <citation type="submission" date="2016-10" db="EMBL/GenBank/DDBJ databases">
        <authorList>
            <person name="de Groot N.N."/>
        </authorList>
    </citation>
    <scope>NUCLEOTIDE SEQUENCE [LARGE SCALE GENOMIC DNA]</scope>
    <source>
        <strain evidence="3 4">ATCC 35022</strain>
    </source>
</reference>
<dbReference type="OrthoDB" id="7522752at2"/>